<reference evidence="6 7" key="1">
    <citation type="journal article" date="2006" name="Proc. Natl. Acad. Sci. U.S.A.">
        <title>Burkholderia xenovorans LB400 harbors a multi-replicon, 9.73-Mbp genome shaped for versatility.</title>
        <authorList>
            <person name="Chain P.S."/>
            <person name="Denef V.J."/>
            <person name="Konstantinidis K.T."/>
            <person name="Vergez L.M."/>
            <person name="Agullo L."/>
            <person name="Reyes V.L."/>
            <person name="Hauser L."/>
            <person name="Cordova M."/>
            <person name="Gomez L."/>
            <person name="Gonzalez M."/>
            <person name="Land M."/>
            <person name="Lao V."/>
            <person name="Larimer F."/>
            <person name="LiPuma J.J."/>
            <person name="Mahenthiralingam E."/>
            <person name="Malfatti S.A."/>
            <person name="Marx C.J."/>
            <person name="Parnell J.J."/>
            <person name="Ramette A."/>
            <person name="Richardson P."/>
            <person name="Seeger M."/>
            <person name="Smith D."/>
            <person name="Spilker T."/>
            <person name="Sul W.J."/>
            <person name="Tsoi T.V."/>
            <person name="Ulrich L.E."/>
            <person name="Zhulin I.B."/>
            <person name="Tiedje J.M."/>
        </authorList>
    </citation>
    <scope>NUCLEOTIDE SEQUENCE [LARGE SCALE GENOMIC DNA]</scope>
    <source>
        <strain evidence="6 7">LB400</strain>
    </source>
</reference>
<dbReference type="GO" id="GO:0052816">
    <property type="term" value="F:long-chain fatty acyl-CoA hydrolase activity"/>
    <property type="evidence" value="ECO:0007669"/>
    <property type="project" value="TreeGrafter"/>
</dbReference>
<comment type="similarity">
    <text evidence="1">Belongs to the acyl coenzyme A hydrolase family.</text>
</comment>
<evidence type="ECO:0000256" key="3">
    <source>
        <dbReference type="PROSITE-ProRule" id="PRU01106"/>
    </source>
</evidence>
<dbReference type="KEGG" id="bxe:Bxe_B0359"/>
<dbReference type="GO" id="GO:0009062">
    <property type="term" value="P:fatty acid catabolic process"/>
    <property type="evidence" value="ECO:0007669"/>
    <property type="project" value="TreeGrafter"/>
</dbReference>
<evidence type="ECO:0000313" key="6">
    <source>
        <dbReference type="EMBL" id="ABE35587.1"/>
    </source>
</evidence>
<keyword evidence="2 3" id="KW-0378">Hydrolase</keyword>
<dbReference type="RefSeq" id="WP_011492862.1">
    <property type="nucleotide sequence ID" value="NC_007952.1"/>
</dbReference>
<dbReference type="EMBL" id="CP000271">
    <property type="protein sequence ID" value="ABE35587.1"/>
    <property type="molecule type" value="Genomic_DNA"/>
</dbReference>
<sequence length="155" mass="16494">MPASSFPERLPANAMPVLRVVPQPSSANVHGDVFGGWIMSHVDIAGSIPASRRANGRVVTIAVNSFTFRQPVFIGDLLSFYADIVREGRTSITVNVEVFAQRMGMAADVVKVTEATLTFVATDPTRKPRPLPPNDAVSTLSAAGPMSMPETNSIG</sequence>
<feature type="region of interest" description="Disordered" evidence="4">
    <location>
        <begin position="123"/>
        <end position="155"/>
    </location>
</feature>
<proteinExistence type="inferred from homology"/>
<dbReference type="InterPro" id="IPR033120">
    <property type="entry name" value="HOTDOG_ACOT"/>
</dbReference>
<organism evidence="6 7">
    <name type="scientific">Paraburkholderia xenovorans (strain LB400)</name>
    <dbReference type="NCBI Taxonomy" id="266265"/>
    <lineage>
        <taxon>Bacteria</taxon>
        <taxon>Pseudomonadati</taxon>
        <taxon>Pseudomonadota</taxon>
        <taxon>Betaproteobacteria</taxon>
        <taxon>Burkholderiales</taxon>
        <taxon>Burkholderiaceae</taxon>
        <taxon>Paraburkholderia</taxon>
    </lineage>
</organism>
<dbReference type="GO" id="GO:0005829">
    <property type="term" value="C:cytosol"/>
    <property type="evidence" value="ECO:0007669"/>
    <property type="project" value="TreeGrafter"/>
</dbReference>
<gene>
    <name evidence="6" type="ORF">Bxe_B0359</name>
</gene>
<evidence type="ECO:0000256" key="1">
    <source>
        <dbReference type="ARBA" id="ARBA00010458"/>
    </source>
</evidence>
<dbReference type="CDD" id="cd03442">
    <property type="entry name" value="BFIT_BACH"/>
    <property type="match status" value="1"/>
</dbReference>
<accession>Q13K02</accession>
<evidence type="ECO:0000259" key="5">
    <source>
        <dbReference type="PROSITE" id="PS51770"/>
    </source>
</evidence>
<dbReference type="InterPro" id="IPR006683">
    <property type="entry name" value="Thioestr_dom"/>
</dbReference>
<dbReference type="Gene3D" id="3.10.129.10">
    <property type="entry name" value="Hotdog Thioesterase"/>
    <property type="match status" value="1"/>
</dbReference>
<feature type="domain" description="HotDog ACOT-type" evidence="5">
    <location>
        <begin position="12"/>
        <end position="125"/>
    </location>
</feature>
<evidence type="ECO:0000256" key="2">
    <source>
        <dbReference type="ARBA" id="ARBA00022801"/>
    </source>
</evidence>
<dbReference type="GO" id="GO:0006637">
    <property type="term" value="P:acyl-CoA metabolic process"/>
    <property type="evidence" value="ECO:0007669"/>
    <property type="project" value="TreeGrafter"/>
</dbReference>
<dbReference type="PANTHER" id="PTHR11049">
    <property type="entry name" value="ACYL COENZYME A THIOESTER HYDROLASE"/>
    <property type="match status" value="1"/>
</dbReference>
<name>Q13K02_PARXL</name>
<dbReference type="PROSITE" id="PS51770">
    <property type="entry name" value="HOTDOG_ACOT"/>
    <property type="match status" value="1"/>
</dbReference>
<dbReference type="Proteomes" id="UP000001817">
    <property type="component" value="Chromosome 2"/>
</dbReference>
<dbReference type="PATRIC" id="fig|266265.5.peg.7435"/>
<dbReference type="PANTHER" id="PTHR11049:SF5">
    <property type="entry name" value="ACYL-COA THIOESTER HYDROLASE YCIA"/>
    <property type="match status" value="1"/>
</dbReference>
<dbReference type="AlphaFoldDB" id="Q13K02"/>
<dbReference type="SUPFAM" id="SSF54637">
    <property type="entry name" value="Thioesterase/thiol ester dehydrase-isomerase"/>
    <property type="match status" value="1"/>
</dbReference>
<evidence type="ECO:0000256" key="4">
    <source>
        <dbReference type="SAM" id="MobiDB-lite"/>
    </source>
</evidence>
<dbReference type="InterPro" id="IPR029069">
    <property type="entry name" value="HotDog_dom_sf"/>
</dbReference>
<dbReference type="InterPro" id="IPR040170">
    <property type="entry name" value="Cytosol_ACT"/>
</dbReference>
<dbReference type="EC" id="3.1.2.-" evidence="6"/>
<dbReference type="STRING" id="266265.Bxe_B0359"/>
<keyword evidence="7" id="KW-1185">Reference proteome</keyword>
<evidence type="ECO:0000313" key="7">
    <source>
        <dbReference type="Proteomes" id="UP000001817"/>
    </source>
</evidence>
<protein>
    <submittedName>
        <fullName evidence="6">Acyl-CoA thioester hydrolase</fullName>
        <ecNumber evidence="6">3.1.2.-</ecNumber>
    </submittedName>
</protein>
<dbReference type="Pfam" id="PF03061">
    <property type="entry name" value="4HBT"/>
    <property type="match status" value="1"/>
</dbReference>
<dbReference type="eggNOG" id="COG1607">
    <property type="taxonomic scope" value="Bacteria"/>
</dbReference>